<proteinExistence type="predicted"/>
<evidence type="ECO:0000256" key="1">
    <source>
        <dbReference type="SAM" id="Phobius"/>
    </source>
</evidence>
<dbReference type="KEGG" id="obi:106873081"/>
<feature type="chain" id="PRO_5005584309" evidence="2">
    <location>
        <begin position="23"/>
        <end position="671"/>
    </location>
</feature>
<feature type="signal peptide" evidence="2">
    <location>
        <begin position="1"/>
        <end position="22"/>
    </location>
</feature>
<keyword evidence="1" id="KW-0472">Membrane</keyword>
<feature type="transmembrane region" description="Helical" evidence="1">
    <location>
        <begin position="543"/>
        <end position="565"/>
    </location>
</feature>
<evidence type="ECO:0000256" key="2">
    <source>
        <dbReference type="SAM" id="SignalP"/>
    </source>
</evidence>
<accession>A0A0L8ID93</accession>
<name>A0A0L8ID93_OCTBM</name>
<sequence>MLVLSFWSILFFVFLHFTDVLTTMWNVEICFLQAYYYSAAVTLNNESKTLSSIKLQKCFNNNFELISREKPSFIEVNEYTGYKAVVQNKDLQKMYAFECQSQCVGKQKLEEWIHWNLEVIHSEINDSYDYSIEIRPYGENKIMFKTNSRTSNTSFFLPTKMNRKSRMELLTTGKFWPEKIVFVQNEDLQETYAVEVLSNCSENQKLEEWIHWNLEVIHSEINDSYDYSIAIRPYGENKIMFKTNSRTSNTSFFLPTKMNRKSRIELLTTGKFWPEKTIRLKNLETSIIYSCSYILKQRTHYHECSQRNDLVWIIELTTHSKLISLITQVKIFVGVTSNGTNSSQGLTFRKLAYFPTFSAPTNIGTVSIDEVEIYFEDYNKSFDISKIVMTRILTGEEYGCVNIHKTIPAKYSCKLQKSKNWLLKVISPEEEERKFFVEIIQDKLSSFSRNLTWKRFTFYGDGYIMYFNLKTYEDDEITSLKLHFFDKSLRISEISLTKNHPEYKFKTNEERKLQNSSVTEFTRITKEKGEKIQSTKSCHIMNIMKIVIGSLAVIISFLIIIITILRIRYNTLRNSINKVNTSTIQDVAEYDYFTMQTNTPVHISEPSQGLSLQSNSLDIAEYCLMQSPNSVEPSEGSTSSYLNPQDVCKSKNPISEKSAQMCNTPIYEELT</sequence>
<evidence type="ECO:0000313" key="3">
    <source>
        <dbReference type="EMBL" id="KOF99379.1"/>
    </source>
</evidence>
<dbReference type="AlphaFoldDB" id="A0A0L8ID93"/>
<keyword evidence="1" id="KW-0812">Transmembrane</keyword>
<dbReference type="OrthoDB" id="10320258at2759"/>
<gene>
    <name evidence="3" type="ORF">OCBIM_22016686mg</name>
</gene>
<keyword evidence="2" id="KW-0732">Signal</keyword>
<reference evidence="3" key="1">
    <citation type="submission" date="2015-07" db="EMBL/GenBank/DDBJ databases">
        <title>MeaNS - Measles Nucleotide Surveillance Program.</title>
        <authorList>
            <person name="Tran T."/>
            <person name="Druce J."/>
        </authorList>
    </citation>
    <scope>NUCLEOTIDE SEQUENCE</scope>
    <source>
        <strain evidence="3">UCB-OBI-ISO-001</strain>
        <tissue evidence="3">Gonad</tissue>
    </source>
</reference>
<keyword evidence="1" id="KW-1133">Transmembrane helix</keyword>
<dbReference type="EMBL" id="KQ415968">
    <property type="protein sequence ID" value="KOF99379.1"/>
    <property type="molecule type" value="Genomic_DNA"/>
</dbReference>
<organism evidence="3">
    <name type="scientific">Octopus bimaculoides</name>
    <name type="common">California two-spotted octopus</name>
    <dbReference type="NCBI Taxonomy" id="37653"/>
    <lineage>
        <taxon>Eukaryota</taxon>
        <taxon>Metazoa</taxon>
        <taxon>Spiralia</taxon>
        <taxon>Lophotrochozoa</taxon>
        <taxon>Mollusca</taxon>
        <taxon>Cephalopoda</taxon>
        <taxon>Coleoidea</taxon>
        <taxon>Octopodiformes</taxon>
        <taxon>Octopoda</taxon>
        <taxon>Incirrata</taxon>
        <taxon>Octopodidae</taxon>
        <taxon>Octopus</taxon>
    </lineage>
</organism>
<protein>
    <submittedName>
        <fullName evidence="3">Uncharacterized protein</fullName>
    </submittedName>
</protein>